<sequence>MDEQFYSSISLLDYSVILQDWSAAPDKKQTSKRRADAAPTSTSTSSTADGSSGANKRSCVTQACDHCRQRRVKCDLTKPRCSQCERVGNDCTFLIQPKKRGPAARSAIKKEASHEQLTLDTSNHPRDSSQLNWAQQQQQQQEQQQQQQQQQEQLQQQQQQQQQQLQQQQLLQQQQDNYHRLPSPRSQSPPSLSIPYQHHHQQQQDGHHQLLQQQQMLQQQQQQRQLLQQQQQHQHHQLLLQQQQQRQQQQHLQQQRQSQQQPQQQLHNIQQQHQLQHHHQVQQHQQQQFPQKQHPRHHQQQHQQQLQGHEGLQPVGRSAGQLDVELSNIFSDYIQCPITSPSLSTTIPPGNRAPSSYDIVNSRTSGPTTLFPSVGSTYRTSSASSLDARPSPDPSPQVSDYSSISNYSMSPSVVGTPPPIPLPTSLFTTASAVPSTNPFSKEVTDELVGLFFEYSFQDHHFINPVAFLRSYANGSANSTLLDAICMVGARFSTHPSVLKNPPHTSGEPWAKRIRERIGMLIMENSIENVHTLALLSFYEYCTGNSLTGYRFEGIAGRMAQELIPRSKLEIRHSFPSEEARLVFEVNVRTFSYLLLCDCLSAAISGLPPSLGNTWQNVAIPSDDIEWWADKRQDRHEKKPLDDFTESVLNRIRRPRHIRGYGSYEHICSIFQVMPLIAKFTNAGVEKDESAQQSGHVNTNLFSSPERKAQYIHLGQQLENFRNKVPEEYDPWRAKINISRVDMNAMGVSTYYFVLQILLHRPILIRATTLVQANQAAIHHQSIEQGLDANGGVADPGNNGEEDGYNSGTDDLMDQDEDEEAVNDDRALLRTALETCSLAANEIVGIIEHYSHDWIKYRGNIMSYQVFIAATVLIMLLFSSKNPDQLVRAKQQLETCLRFLDDVSPYWAIGGDQLQFLKSLLAGDLSGIMGGESAATATAASETATTATGDGSSADPGSGGHQRGAINDSSSNSGSAGQAVVDRLTVSHAGVNETSSAFLTTDSGMSTVWLDAESLGAVEEATVKSLSKMSLLHQTTTTTTDKPKTGSKKPSPPPASSSS</sequence>
<feature type="region of interest" description="Disordered" evidence="6">
    <location>
        <begin position="23"/>
        <end position="57"/>
    </location>
</feature>
<dbReference type="CDD" id="cd00067">
    <property type="entry name" value="GAL4"/>
    <property type="match status" value="1"/>
</dbReference>
<keyword evidence="3" id="KW-0805">Transcription regulation</keyword>
<feature type="region of interest" description="Disordered" evidence="6">
    <location>
        <begin position="250"/>
        <end position="308"/>
    </location>
</feature>
<evidence type="ECO:0000256" key="1">
    <source>
        <dbReference type="ARBA" id="ARBA00004123"/>
    </source>
</evidence>
<feature type="compositionally biased region" description="Pro residues" evidence="6">
    <location>
        <begin position="1049"/>
        <end position="1058"/>
    </location>
</feature>
<feature type="region of interest" description="Disordered" evidence="6">
    <location>
        <begin position="99"/>
        <end position="137"/>
    </location>
</feature>
<feature type="region of interest" description="Disordered" evidence="6">
    <location>
        <begin position="938"/>
        <end position="977"/>
    </location>
</feature>
<gene>
    <name evidence="8" type="ORF">EC957_002907</name>
</gene>
<dbReference type="PROSITE" id="PS00463">
    <property type="entry name" value="ZN2_CY6_FUNGAL_1"/>
    <property type="match status" value="1"/>
</dbReference>
<evidence type="ECO:0000256" key="3">
    <source>
        <dbReference type="ARBA" id="ARBA00023015"/>
    </source>
</evidence>
<reference evidence="8" key="1">
    <citation type="journal article" date="2020" name="Fungal Divers.">
        <title>Resolving the Mortierellaceae phylogeny through synthesis of multi-gene phylogenetics and phylogenomics.</title>
        <authorList>
            <person name="Vandepol N."/>
            <person name="Liber J."/>
            <person name="Desiro A."/>
            <person name="Na H."/>
            <person name="Kennedy M."/>
            <person name="Barry K."/>
            <person name="Grigoriev I.V."/>
            <person name="Miller A.N."/>
            <person name="O'Donnell K."/>
            <person name="Stajich J.E."/>
            <person name="Bonito G."/>
        </authorList>
    </citation>
    <scope>NUCLEOTIDE SEQUENCE</scope>
    <source>
        <strain evidence="8">NRRL 2591</strain>
    </source>
</reference>
<evidence type="ECO:0000256" key="5">
    <source>
        <dbReference type="ARBA" id="ARBA00023242"/>
    </source>
</evidence>
<dbReference type="PANTHER" id="PTHR47338">
    <property type="entry name" value="ZN(II)2CYS6 TRANSCRIPTION FACTOR (EUROFUNG)-RELATED"/>
    <property type="match status" value="1"/>
</dbReference>
<dbReference type="GO" id="GO:0005634">
    <property type="term" value="C:nucleus"/>
    <property type="evidence" value="ECO:0007669"/>
    <property type="project" value="UniProtKB-SubCell"/>
</dbReference>
<dbReference type="SMART" id="SM00066">
    <property type="entry name" value="GAL4"/>
    <property type="match status" value="1"/>
</dbReference>
<feature type="compositionally biased region" description="Low complexity" evidence="6">
    <location>
        <begin position="250"/>
        <end position="274"/>
    </location>
</feature>
<dbReference type="GO" id="GO:0000981">
    <property type="term" value="F:DNA-binding transcription factor activity, RNA polymerase II-specific"/>
    <property type="evidence" value="ECO:0007669"/>
    <property type="project" value="InterPro"/>
</dbReference>
<dbReference type="Pfam" id="PF04082">
    <property type="entry name" value="Fungal_trans"/>
    <property type="match status" value="1"/>
</dbReference>
<feature type="compositionally biased region" description="Low complexity" evidence="6">
    <location>
        <begin position="282"/>
        <end position="292"/>
    </location>
</feature>
<dbReference type="EMBL" id="JAAAXW010000161">
    <property type="protein sequence ID" value="KAF9541603.1"/>
    <property type="molecule type" value="Genomic_DNA"/>
</dbReference>
<dbReference type="PROSITE" id="PS50048">
    <property type="entry name" value="ZN2_CY6_FUNGAL_2"/>
    <property type="match status" value="1"/>
</dbReference>
<dbReference type="Proteomes" id="UP000723463">
    <property type="component" value="Unassembled WGS sequence"/>
</dbReference>
<feature type="region of interest" description="Disordered" evidence="6">
    <location>
        <begin position="340"/>
        <end position="402"/>
    </location>
</feature>
<evidence type="ECO:0000256" key="2">
    <source>
        <dbReference type="ARBA" id="ARBA00022723"/>
    </source>
</evidence>
<dbReference type="InterPro" id="IPR001138">
    <property type="entry name" value="Zn2Cys6_DnaBD"/>
</dbReference>
<accession>A0A9P6F3N2</accession>
<feature type="compositionally biased region" description="Polar residues" evidence="6">
    <location>
        <begin position="115"/>
        <end position="134"/>
    </location>
</feature>
<feature type="domain" description="Zn(2)-C6 fungal-type" evidence="7">
    <location>
        <begin position="63"/>
        <end position="93"/>
    </location>
</feature>
<dbReference type="InterPro" id="IPR050815">
    <property type="entry name" value="TF_fung"/>
</dbReference>
<evidence type="ECO:0000256" key="4">
    <source>
        <dbReference type="ARBA" id="ARBA00023163"/>
    </source>
</evidence>
<evidence type="ECO:0000313" key="9">
    <source>
        <dbReference type="Proteomes" id="UP000723463"/>
    </source>
</evidence>
<feature type="region of interest" description="Disordered" evidence="6">
    <location>
        <begin position="1027"/>
        <end position="1058"/>
    </location>
</feature>
<keyword evidence="2" id="KW-0479">Metal-binding</keyword>
<feature type="compositionally biased region" description="Basic and acidic residues" evidence="6">
    <location>
        <begin position="25"/>
        <end position="36"/>
    </location>
</feature>
<dbReference type="SUPFAM" id="SSF57701">
    <property type="entry name" value="Zn2/Cys6 DNA-binding domain"/>
    <property type="match status" value="1"/>
</dbReference>
<dbReference type="InterPro" id="IPR036864">
    <property type="entry name" value="Zn2-C6_fun-type_DNA-bd_sf"/>
</dbReference>
<dbReference type="CDD" id="cd12148">
    <property type="entry name" value="fungal_TF_MHR"/>
    <property type="match status" value="1"/>
</dbReference>
<dbReference type="PANTHER" id="PTHR47338:SF5">
    <property type="entry name" value="ZN(II)2CYS6 TRANSCRIPTION FACTOR (EUROFUNG)"/>
    <property type="match status" value="1"/>
</dbReference>
<dbReference type="Pfam" id="PF00172">
    <property type="entry name" value="Zn_clus"/>
    <property type="match status" value="1"/>
</dbReference>
<keyword evidence="5" id="KW-0539">Nucleus</keyword>
<keyword evidence="9" id="KW-1185">Reference proteome</keyword>
<proteinExistence type="predicted"/>
<protein>
    <recommendedName>
        <fullName evidence="7">Zn(2)-C6 fungal-type domain-containing protein</fullName>
    </recommendedName>
</protein>
<feature type="compositionally biased region" description="Low complexity" evidence="6">
    <location>
        <begin position="37"/>
        <end position="54"/>
    </location>
</feature>
<evidence type="ECO:0000313" key="8">
    <source>
        <dbReference type="EMBL" id="KAF9541603.1"/>
    </source>
</evidence>
<feature type="region of interest" description="Disordered" evidence="6">
    <location>
        <begin position="786"/>
        <end position="811"/>
    </location>
</feature>
<feature type="compositionally biased region" description="Polar residues" evidence="6">
    <location>
        <begin position="966"/>
        <end position="975"/>
    </location>
</feature>
<dbReference type="AlphaFoldDB" id="A0A9P6F3N2"/>
<feature type="compositionally biased region" description="Polar residues" evidence="6">
    <location>
        <begin position="358"/>
        <end position="385"/>
    </location>
</feature>
<dbReference type="InterPro" id="IPR007219">
    <property type="entry name" value="XnlR_reg_dom"/>
</dbReference>
<organism evidence="8 9">
    <name type="scientific">Mortierella hygrophila</name>
    <dbReference type="NCBI Taxonomy" id="979708"/>
    <lineage>
        <taxon>Eukaryota</taxon>
        <taxon>Fungi</taxon>
        <taxon>Fungi incertae sedis</taxon>
        <taxon>Mucoromycota</taxon>
        <taxon>Mortierellomycotina</taxon>
        <taxon>Mortierellomycetes</taxon>
        <taxon>Mortierellales</taxon>
        <taxon>Mortierellaceae</taxon>
        <taxon>Mortierella</taxon>
    </lineage>
</organism>
<comment type="caution">
    <text evidence="8">The sequence shown here is derived from an EMBL/GenBank/DDBJ whole genome shotgun (WGS) entry which is preliminary data.</text>
</comment>
<evidence type="ECO:0000256" key="6">
    <source>
        <dbReference type="SAM" id="MobiDB-lite"/>
    </source>
</evidence>
<feature type="compositionally biased region" description="Low complexity" evidence="6">
    <location>
        <begin position="171"/>
        <end position="195"/>
    </location>
</feature>
<dbReference type="GO" id="GO:0008270">
    <property type="term" value="F:zinc ion binding"/>
    <property type="evidence" value="ECO:0007669"/>
    <property type="project" value="InterPro"/>
</dbReference>
<evidence type="ECO:0000259" key="7">
    <source>
        <dbReference type="PROSITE" id="PS50048"/>
    </source>
</evidence>
<comment type="subcellular location">
    <subcellularLocation>
        <location evidence="1">Nucleus</location>
    </subcellularLocation>
</comment>
<feature type="compositionally biased region" description="Low complexity" evidence="6">
    <location>
        <begin position="938"/>
        <end position="955"/>
    </location>
</feature>
<keyword evidence="4" id="KW-0804">Transcription</keyword>
<feature type="region of interest" description="Disordered" evidence="6">
    <location>
        <begin position="171"/>
        <end position="216"/>
    </location>
</feature>
<dbReference type="Gene3D" id="4.10.240.10">
    <property type="entry name" value="Zn(2)-C6 fungal-type DNA-binding domain"/>
    <property type="match status" value="1"/>
</dbReference>
<name>A0A9P6F3N2_9FUNG</name>